<evidence type="ECO:0000313" key="2">
    <source>
        <dbReference type="Proteomes" id="UP000823638"/>
    </source>
</evidence>
<comment type="caution">
    <text evidence="1">The sequence shown here is derived from an EMBL/GenBank/DDBJ whole genome shotgun (WGS) entry which is preliminary data.</text>
</comment>
<dbReference type="InterPro" id="IPR011335">
    <property type="entry name" value="Restrct_endonuc-II-like"/>
</dbReference>
<dbReference type="AlphaFoldDB" id="A0A9D9HR13"/>
<dbReference type="Proteomes" id="UP000823638">
    <property type="component" value="Unassembled WGS sequence"/>
</dbReference>
<sequence>MGSAINELKDQNVNYDINKGYKSISSGNADKALQSISSQLDYIKNGRYIQSNRPNYLVDSHTDTFDEATYQERKNKPYFRKEEWICKRCKGQVYNSVGEIIDYQVPLKHSQKCSGLGKVDLLSQNGNVAYLLEVKTRENTESPLRAIMEIYTYWKQLGGKEGRHFVTHHSALRNATTLKKGIVLFEGSRIHKKLMEPDNKPLWTLMRELEVECFLAKSTAGGDDFIEDIVECKL</sequence>
<reference evidence="1" key="1">
    <citation type="submission" date="2020-10" db="EMBL/GenBank/DDBJ databases">
        <authorList>
            <person name="Gilroy R."/>
        </authorList>
    </citation>
    <scope>NUCLEOTIDE SEQUENCE</scope>
    <source>
        <strain evidence="1">10532</strain>
    </source>
</reference>
<name>A0A9D9HR13_9SPIR</name>
<reference evidence="1" key="2">
    <citation type="journal article" date="2021" name="PeerJ">
        <title>Extensive microbial diversity within the chicken gut microbiome revealed by metagenomics and culture.</title>
        <authorList>
            <person name="Gilroy R."/>
            <person name="Ravi A."/>
            <person name="Getino M."/>
            <person name="Pursley I."/>
            <person name="Horton D.L."/>
            <person name="Alikhan N.F."/>
            <person name="Baker D."/>
            <person name="Gharbi K."/>
            <person name="Hall N."/>
            <person name="Watson M."/>
            <person name="Adriaenssens E.M."/>
            <person name="Foster-Nyarko E."/>
            <person name="Jarju S."/>
            <person name="Secka A."/>
            <person name="Antonio M."/>
            <person name="Oren A."/>
            <person name="Chaudhuri R.R."/>
            <person name="La Ragione R."/>
            <person name="Hildebrand F."/>
            <person name="Pallen M.J."/>
        </authorList>
    </citation>
    <scope>NUCLEOTIDE SEQUENCE</scope>
    <source>
        <strain evidence="1">10532</strain>
    </source>
</reference>
<accession>A0A9D9HR13</accession>
<dbReference type="SUPFAM" id="SSF52980">
    <property type="entry name" value="Restriction endonuclease-like"/>
    <property type="match status" value="1"/>
</dbReference>
<proteinExistence type="predicted"/>
<organism evidence="1 2">
    <name type="scientific">Candidatus Gallitreponema excrementavium</name>
    <dbReference type="NCBI Taxonomy" id="2840840"/>
    <lineage>
        <taxon>Bacteria</taxon>
        <taxon>Pseudomonadati</taxon>
        <taxon>Spirochaetota</taxon>
        <taxon>Spirochaetia</taxon>
        <taxon>Spirochaetales</taxon>
        <taxon>Candidatus Gallitreponema</taxon>
    </lineage>
</organism>
<evidence type="ECO:0000313" key="1">
    <source>
        <dbReference type="EMBL" id="MBO8458370.1"/>
    </source>
</evidence>
<gene>
    <name evidence="1" type="ORF">IAA81_09135</name>
</gene>
<dbReference type="EMBL" id="JADIMM010000107">
    <property type="protein sequence ID" value="MBO8458370.1"/>
    <property type="molecule type" value="Genomic_DNA"/>
</dbReference>
<protein>
    <submittedName>
        <fullName evidence="1">Uncharacterized protein</fullName>
    </submittedName>
</protein>